<organism evidence="2 3">
    <name type="scientific">Mucilaginibacter lutimaris</name>
    <dbReference type="NCBI Taxonomy" id="931629"/>
    <lineage>
        <taxon>Bacteria</taxon>
        <taxon>Pseudomonadati</taxon>
        <taxon>Bacteroidota</taxon>
        <taxon>Sphingobacteriia</taxon>
        <taxon>Sphingobacteriales</taxon>
        <taxon>Sphingobacteriaceae</taxon>
        <taxon>Mucilaginibacter</taxon>
    </lineage>
</organism>
<name>A0ABW2ZIX1_9SPHI</name>
<evidence type="ECO:0000313" key="3">
    <source>
        <dbReference type="Proteomes" id="UP001597073"/>
    </source>
</evidence>
<accession>A0ABW2ZIX1</accession>
<proteinExistence type="predicted"/>
<keyword evidence="3" id="KW-1185">Reference proteome</keyword>
<feature type="transmembrane region" description="Helical" evidence="1">
    <location>
        <begin position="63"/>
        <end position="84"/>
    </location>
</feature>
<sequence length="128" mass="14928">MKIGILCFWIILTRVGYNFLIQGTHNGLYYIQMSNLKDICQYLGIAGFLMMVYNRQLSFKIRYLIIFTAVYCLTFACVMLYPFFGGEARSNSDQFLFAFNLFWAFAMAIMLLFLVFASDEFSTKRIST</sequence>
<dbReference type="Proteomes" id="UP001597073">
    <property type="component" value="Unassembled WGS sequence"/>
</dbReference>
<feature type="transmembrane region" description="Helical" evidence="1">
    <location>
        <begin position="96"/>
        <end position="117"/>
    </location>
</feature>
<gene>
    <name evidence="2" type="ORF">ACFQZI_14330</name>
</gene>
<keyword evidence="1" id="KW-0812">Transmembrane</keyword>
<evidence type="ECO:0000313" key="2">
    <source>
        <dbReference type="EMBL" id="MFD0766036.1"/>
    </source>
</evidence>
<evidence type="ECO:0000256" key="1">
    <source>
        <dbReference type="SAM" id="Phobius"/>
    </source>
</evidence>
<feature type="transmembrane region" description="Helical" evidence="1">
    <location>
        <begin position="28"/>
        <end position="51"/>
    </location>
</feature>
<keyword evidence="1" id="KW-1133">Transmembrane helix</keyword>
<protein>
    <recommendedName>
        <fullName evidence="4">DoxX family protein</fullName>
    </recommendedName>
</protein>
<evidence type="ECO:0008006" key="4">
    <source>
        <dbReference type="Google" id="ProtNLM"/>
    </source>
</evidence>
<reference evidence="3" key="1">
    <citation type="journal article" date="2019" name="Int. J. Syst. Evol. Microbiol.">
        <title>The Global Catalogue of Microorganisms (GCM) 10K type strain sequencing project: providing services to taxonomists for standard genome sequencing and annotation.</title>
        <authorList>
            <consortium name="The Broad Institute Genomics Platform"/>
            <consortium name="The Broad Institute Genome Sequencing Center for Infectious Disease"/>
            <person name="Wu L."/>
            <person name="Ma J."/>
        </authorList>
    </citation>
    <scope>NUCLEOTIDE SEQUENCE [LARGE SCALE GENOMIC DNA]</scope>
    <source>
        <strain evidence="3">CCUG 60742</strain>
    </source>
</reference>
<keyword evidence="1" id="KW-0472">Membrane</keyword>
<dbReference type="EMBL" id="JBHTIA010000009">
    <property type="protein sequence ID" value="MFD0766036.1"/>
    <property type="molecule type" value="Genomic_DNA"/>
</dbReference>
<comment type="caution">
    <text evidence="2">The sequence shown here is derived from an EMBL/GenBank/DDBJ whole genome shotgun (WGS) entry which is preliminary data.</text>
</comment>
<dbReference type="RefSeq" id="WP_377143575.1">
    <property type="nucleotide sequence ID" value="NZ_JBHTIA010000009.1"/>
</dbReference>